<accession>A0A2N0BEC2</accession>
<dbReference type="InterPro" id="IPR005467">
    <property type="entry name" value="His_kinase_dom"/>
</dbReference>
<evidence type="ECO:0000256" key="10">
    <source>
        <dbReference type="SAM" id="Phobius"/>
    </source>
</evidence>
<evidence type="ECO:0000259" key="12">
    <source>
        <dbReference type="PROSITE" id="PS50112"/>
    </source>
</evidence>
<dbReference type="SUPFAM" id="SSF55785">
    <property type="entry name" value="PYP-like sensor domain (PAS domain)"/>
    <property type="match status" value="2"/>
</dbReference>
<dbReference type="Pfam" id="PF13188">
    <property type="entry name" value="PAS_8"/>
    <property type="match status" value="1"/>
</dbReference>
<keyword evidence="10" id="KW-0472">Membrane</keyword>
<feature type="transmembrane region" description="Helical" evidence="10">
    <location>
        <begin position="107"/>
        <end position="128"/>
    </location>
</feature>
<dbReference type="NCBIfam" id="TIGR00229">
    <property type="entry name" value="sensory_box"/>
    <property type="match status" value="1"/>
</dbReference>
<proteinExistence type="predicted"/>
<keyword evidence="8" id="KW-0902">Two-component regulatory system</keyword>
<dbReference type="Pfam" id="PF02518">
    <property type="entry name" value="HATPase_c"/>
    <property type="match status" value="1"/>
</dbReference>
<evidence type="ECO:0000313" key="15">
    <source>
        <dbReference type="Proteomes" id="UP000232122"/>
    </source>
</evidence>
<protein>
    <recommendedName>
        <fullName evidence="2">histidine kinase</fullName>
        <ecNumber evidence="2">2.7.13.3</ecNumber>
    </recommendedName>
</protein>
<evidence type="ECO:0000256" key="1">
    <source>
        <dbReference type="ARBA" id="ARBA00000085"/>
    </source>
</evidence>
<evidence type="ECO:0000259" key="11">
    <source>
        <dbReference type="PROSITE" id="PS50109"/>
    </source>
</evidence>
<feature type="transmembrane region" description="Helical" evidence="10">
    <location>
        <begin position="191"/>
        <end position="214"/>
    </location>
</feature>
<comment type="catalytic activity">
    <reaction evidence="1">
        <text>ATP + protein L-histidine = ADP + protein N-phospho-L-histidine.</text>
        <dbReference type="EC" id="2.7.13.3"/>
    </reaction>
</comment>
<dbReference type="PRINTS" id="PR00344">
    <property type="entry name" value="BCTRLSENSOR"/>
</dbReference>
<evidence type="ECO:0000256" key="9">
    <source>
        <dbReference type="SAM" id="Coils"/>
    </source>
</evidence>
<keyword evidence="10" id="KW-0812">Transmembrane</keyword>
<dbReference type="CDD" id="cd00130">
    <property type="entry name" value="PAS"/>
    <property type="match status" value="1"/>
</dbReference>
<dbReference type="AlphaFoldDB" id="A0A2N0BEC2"/>
<evidence type="ECO:0000313" key="14">
    <source>
        <dbReference type="EMBL" id="PJZ94912.1"/>
    </source>
</evidence>
<dbReference type="SMART" id="SM00387">
    <property type="entry name" value="HATPase_c"/>
    <property type="match status" value="1"/>
</dbReference>
<dbReference type="PROSITE" id="PS50109">
    <property type="entry name" value="HIS_KIN"/>
    <property type="match status" value="1"/>
</dbReference>
<evidence type="ECO:0000256" key="2">
    <source>
        <dbReference type="ARBA" id="ARBA00012438"/>
    </source>
</evidence>
<dbReference type="EMBL" id="NPEF02000013">
    <property type="protein sequence ID" value="MDV6236305.1"/>
    <property type="molecule type" value="Genomic_DNA"/>
</dbReference>
<dbReference type="SUPFAM" id="SSF55874">
    <property type="entry name" value="ATPase domain of HSP90 chaperone/DNA topoisomerase II/histidine kinase"/>
    <property type="match status" value="1"/>
</dbReference>
<feature type="domain" description="PAS" evidence="12">
    <location>
        <begin position="364"/>
        <end position="435"/>
    </location>
</feature>
<dbReference type="PANTHER" id="PTHR43065:SF10">
    <property type="entry name" value="PEROXIDE STRESS-ACTIVATED HISTIDINE KINASE MAK3"/>
    <property type="match status" value="1"/>
</dbReference>
<feature type="coiled-coil region" evidence="9">
    <location>
        <begin position="481"/>
        <end position="532"/>
    </location>
</feature>
<evidence type="ECO:0000256" key="8">
    <source>
        <dbReference type="ARBA" id="ARBA00023012"/>
    </source>
</evidence>
<evidence type="ECO:0000313" key="13">
    <source>
        <dbReference type="EMBL" id="MDV6236305.1"/>
    </source>
</evidence>
<dbReference type="SMART" id="SM00091">
    <property type="entry name" value="PAS"/>
    <property type="match status" value="2"/>
</dbReference>
<keyword evidence="7" id="KW-0067">ATP-binding</keyword>
<dbReference type="InterPro" id="IPR035965">
    <property type="entry name" value="PAS-like_dom_sf"/>
</dbReference>
<gene>
    <name evidence="14" type="ORF">CH379_00085</name>
    <name evidence="13" type="ORF">CH379_011780</name>
</gene>
<dbReference type="SUPFAM" id="SSF47384">
    <property type="entry name" value="Homodimeric domain of signal transducing histidine kinase"/>
    <property type="match status" value="1"/>
</dbReference>
<dbReference type="PANTHER" id="PTHR43065">
    <property type="entry name" value="SENSOR HISTIDINE KINASE"/>
    <property type="match status" value="1"/>
</dbReference>
<dbReference type="InterPro" id="IPR013656">
    <property type="entry name" value="PAS_4"/>
</dbReference>
<keyword evidence="15" id="KW-1185">Reference proteome</keyword>
<feature type="transmembrane region" description="Helical" evidence="10">
    <location>
        <begin position="79"/>
        <end position="95"/>
    </location>
</feature>
<feature type="domain" description="Histidine kinase" evidence="11">
    <location>
        <begin position="650"/>
        <end position="847"/>
    </location>
</feature>
<dbReference type="InterPro" id="IPR004358">
    <property type="entry name" value="Sig_transdc_His_kin-like_C"/>
</dbReference>
<dbReference type="InterPro" id="IPR036890">
    <property type="entry name" value="HATPase_C_sf"/>
</dbReference>
<feature type="transmembrane region" description="Helical" evidence="10">
    <location>
        <begin position="12"/>
        <end position="35"/>
    </location>
</feature>
<dbReference type="InterPro" id="IPR036097">
    <property type="entry name" value="HisK_dim/P_sf"/>
</dbReference>
<evidence type="ECO:0000256" key="5">
    <source>
        <dbReference type="ARBA" id="ARBA00022741"/>
    </source>
</evidence>
<dbReference type="Gene3D" id="1.10.287.130">
    <property type="match status" value="1"/>
</dbReference>
<evidence type="ECO:0000256" key="4">
    <source>
        <dbReference type="ARBA" id="ARBA00022679"/>
    </source>
</evidence>
<evidence type="ECO:0000256" key="3">
    <source>
        <dbReference type="ARBA" id="ARBA00022553"/>
    </source>
</evidence>
<comment type="caution">
    <text evidence="14">The sequence shown here is derived from an EMBL/GenBank/DDBJ whole genome shotgun (WGS) entry which is preliminary data.</text>
</comment>
<dbReference type="GO" id="GO:0000155">
    <property type="term" value="F:phosphorelay sensor kinase activity"/>
    <property type="evidence" value="ECO:0007669"/>
    <property type="project" value="InterPro"/>
</dbReference>
<dbReference type="Gene3D" id="3.30.450.20">
    <property type="entry name" value="PAS domain"/>
    <property type="match status" value="2"/>
</dbReference>
<dbReference type="OrthoDB" id="342758at2"/>
<name>A0A2N0BEC2_9LEPT</name>
<evidence type="ECO:0000256" key="7">
    <source>
        <dbReference type="ARBA" id="ARBA00022840"/>
    </source>
</evidence>
<keyword evidence="3" id="KW-0597">Phosphoprotein</keyword>
<dbReference type="RefSeq" id="WP_100764427.1">
    <property type="nucleotide sequence ID" value="NZ_NPEF02000013.1"/>
</dbReference>
<dbReference type="EC" id="2.7.13.3" evidence="2"/>
<dbReference type="EMBL" id="NPEF01000001">
    <property type="protein sequence ID" value="PJZ94912.1"/>
    <property type="molecule type" value="Genomic_DNA"/>
</dbReference>
<dbReference type="InterPro" id="IPR003594">
    <property type="entry name" value="HATPase_dom"/>
</dbReference>
<dbReference type="Proteomes" id="UP000232122">
    <property type="component" value="Unassembled WGS sequence"/>
</dbReference>
<dbReference type="Pfam" id="PF08448">
    <property type="entry name" value="PAS_4"/>
    <property type="match status" value="1"/>
</dbReference>
<feature type="transmembrane region" description="Helical" evidence="10">
    <location>
        <begin position="160"/>
        <end position="179"/>
    </location>
</feature>
<keyword evidence="5" id="KW-0547">Nucleotide-binding</keyword>
<dbReference type="Gene3D" id="3.30.565.10">
    <property type="entry name" value="Histidine kinase-like ATPase, C-terminal domain"/>
    <property type="match status" value="1"/>
</dbReference>
<dbReference type="InterPro" id="IPR031621">
    <property type="entry name" value="HisKA_7TM"/>
</dbReference>
<dbReference type="GO" id="GO:0005524">
    <property type="term" value="F:ATP binding"/>
    <property type="evidence" value="ECO:0007669"/>
    <property type="project" value="UniProtKB-KW"/>
</dbReference>
<dbReference type="InterPro" id="IPR003661">
    <property type="entry name" value="HisK_dim/P_dom"/>
</dbReference>
<sequence>MNLPPLRQSMDLTWSPFAFYSGFAFVIFVINLYITYKNLRVQGSREFLFVICGFAFYSFGSFFEILSRNESWIVFWDDFQFIGNDIIVVGISFFIPRITSLTFVHRFPLSVLLVSFPVLNEMLIWSGIHPEWIRANIRFSSETPWKALIYDYGPWMRIFVTYYLSAQTLIAIILIWKFVTLKGFRKAQMFLVLLGILFPFIGGLMTVAGLFPFINPHLDVFPITGSVTALVWVYGLFYFRMMDLIPVARDKVFNLIQDGIVILDKNNIILDYNEAAFSVFLNRLDSPGISLRDVYPDLEYLIEKFKRNETDSIPDLRLFIGGELRYYEVILRNFAGQLERSDFWILSLRNITERKLGEERAIEEKNFLNMILDSTRVLFVALDREGRILRFNKACENAFGYRSDEVKGHPFWEIFAESHKKDRIRKVYLRMVRGKFLPKTQEHWIGKYRERKLIQWENREIKDRNGRTNFIISAGADLTDVHKAENEIANLKSANEEITQKNRQIEDQKKELEQTIETLKKTQAQLVQAAKLADLGQLVSGIAHEINNPLGAIQASNQNIQHYTRSFREKSKNYFELLNELPRNIRNQIAVLIENSADHSDLVLGLERRKRMKEVRVRLETLGIPNPPNEMCEFAVECGIFGKEELFADLLKHEKALPILEMITDLLGPERNSKTIQTAVERSSKILYALKSLAHFESNSVLEESELKENVEIVLALYQNLFRHGVELSVHFDEIPRIPIYRDDLLHLWTNLIMNAVQAMNYSGKLTITGKRENGFAVVEVRDSGPGIPESLREKIFDPFFTTKPPGEGSGLGLDICQKIVQKHKGRISYSSKPGDTVFKIELPLNQKN</sequence>
<dbReference type="PROSITE" id="PS50112">
    <property type="entry name" value="PAS"/>
    <property type="match status" value="1"/>
</dbReference>
<evidence type="ECO:0000256" key="6">
    <source>
        <dbReference type="ARBA" id="ARBA00022777"/>
    </source>
</evidence>
<feature type="transmembrane region" description="Helical" evidence="10">
    <location>
        <begin position="47"/>
        <end position="67"/>
    </location>
</feature>
<reference evidence="13 15" key="2">
    <citation type="journal article" date="2018" name="Microb. Genom.">
        <title>Deciphering the unexplored Leptospira diversity from soils uncovers genomic evolution to virulence.</title>
        <authorList>
            <person name="Thibeaux R."/>
            <person name="Iraola G."/>
            <person name="Ferres I."/>
            <person name="Bierque E."/>
            <person name="Girault D."/>
            <person name="Soupe-Gilbert M.E."/>
            <person name="Picardeau M."/>
            <person name="Goarant C."/>
        </authorList>
    </citation>
    <scope>NUCLEOTIDE SEQUENCE [LARGE SCALE GENOMIC DNA]</scope>
    <source>
        <strain evidence="13 15">ATI7-C-A5</strain>
    </source>
</reference>
<reference evidence="13" key="3">
    <citation type="submission" date="2023-10" db="EMBL/GenBank/DDBJ databases">
        <authorList>
            <person name="Picardeau M."/>
            <person name="Thibeaux R."/>
        </authorList>
    </citation>
    <scope>NUCLEOTIDE SEQUENCE</scope>
    <source>
        <strain evidence="13">ATI7-C-A5</strain>
    </source>
</reference>
<dbReference type="Pfam" id="PF16927">
    <property type="entry name" value="HisKA_7TM"/>
    <property type="match status" value="1"/>
</dbReference>
<dbReference type="InterPro" id="IPR000014">
    <property type="entry name" value="PAS"/>
</dbReference>
<keyword evidence="6 13" id="KW-0418">Kinase</keyword>
<reference evidence="14" key="1">
    <citation type="submission" date="2017-07" db="EMBL/GenBank/DDBJ databases">
        <title>Leptospira spp. isolated from tropical soils.</title>
        <authorList>
            <person name="Thibeaux R."/>
            <person name="Iraola G."/>
            <person name="Ferres I."/>
            <person name="Bierque E."/>
            <person name="Girault D."/>
            <person name="Soupe-Gilbert M.-E."/>
            <person name="Picardeau M."/>
            <person name="Goarant C."/>
        </authorList>
    </citation>
    <scope>NUCLEOTIDE SEQUENCE [LARGE SCALE GENOMIC DNA]</scope>
    <source>
        <strain evidence="14">ATI7-C-A5</strain>
    </source>
</reference>
<keyword evidence="4" id="KW-0808">Transferase</keyword>
<dbReference type="CDD" id="cd00082">
    <property type="entry name" value="HisKA"/>
    <property type="match status" value="1"/>
</dbReference>
<organism evidence="14">
    <name type="scientific">Leptospira ellisii</name>
    <dbReference type="NCBI Taxonomy" id="2023197"/>
    <lineage>
        <taxon>Bacteria</taxon>
        <taxon>Pseudomonadati</taxon>
        <taxon>Spirochaetota</taxon>
        <taxon>Spirochaetia</taxon>
        <taxon>Leptospirales</taxon>
        <taxon>Leptospiraceae</taxon>
        <taxon>Leptospira</taxon>
    </lineage>
</organism>
<keyword evidence="9" id="KW-0175">Coiled coil</keyword>
<keyword evidence="10" id="KW-1133">Transmembrane helix</keyword>